<dbReference type="EMBL" id="JAKLTR010000003">
    <property type="protein sequence ID" value="MCG2613747.1"/>
    <property type="molecule type" value="Genomic_DNA"/>
</dbReference>
<keyword evidence="3" id="KW-1185">Reference proteome</keyword>
<evidence type="ECO:0000256" key="1">
    <source>
        <dbReference type="SAM" id="SignalP"/>
    </source>
</evidence>
<feature type="chain" id="PRO_5047017528" evidence="1">
    <location>
        <begin position="20"/>
        <end position="203"/>
    </location>
</feature>
<comment type="caution">
    <text evidence="2">The sequence shown here is derived from an EMBL/GenBank/DDBJ whole genome shotgun (WGS) entry which is preliminary data.</text>
</comment>
<keyword evidence="1" id="KW-0732">Signal</keyword>
<protein>
    <submittedName>
        <fullName evidence="2">Uncharacterized protein</fullName>
    </submittedName>
</protein>
<dbReference type="RefSeq" id="WP_237869449.1">
    <property type="nucleotide sequence ID" value="NZ_JAKLTR010000003.1"/>
</dbReference>
<organism evidence="2 3">
    <name type="scientific">Terrimonas ginsenosidimutans</name>
    <dbReference type="NCBI Taxonomy" id="2908004"/>
    <lineage>
        <taxon>Bacteria</taxon>
        <taxon>Pseudomonadati</taxon>
        <taxon>Bacteroidota</taxon>
        <taxon>Chitinophagia</taxon>
        <taxon>Chitinophagales</taxon>
        <taxon>Chitinophagaceae</taxon>
        <taxon>Terrimonas</taxon>
    </lineage>
</organism>
<sequence length="203" mass="21345">MIRFIFLLLLAGVSSSCYSQFTYKIKADSVKVTNDSCSAELIIENSTKNVNGFLYNKGNGRTEFRGFPVYGDTSANAGNYSGKLLLDTTGSDAGVYLYYNNAWHAFNSGGGSSLPGVQNISASGAVANPSSGEDLVKVNAAGAAVALTLPSGSTGKTLVIKKMDTSANAVSFSTQEGPMSITTQYAGVVLRNDGTNWMLIQIF</sequence>
<dbReference type="PROSITE" id="PS51257">
    <property type="entry name" value="PROKAR_LIPOPROTEIN"/>
    <property type="match status" value="1"/>
</dbReference>
<proteinExistence type="predicted"/>
<evidence type="ECO:0000313" key="3">
    <source>
        <dbReference type="Proteomes" id="UP001165367"/>
    </source>
</evidence>
<name>A0ABS9KN36_9BACT</name>
<accession>A0ABS9KN36</accession>
<evidence type="ECO:0000313" key="2">
    <source>
        <dbReference type="EMBL" id="MCG2613747.1"/>
    </source>
</evidence>
<feature type="signal peptide" evidence="1">
    <location>
        <begin position="1"/>
        <end position="19"/>
    </location>
</feature>
<reference evidence="2" key="1">
    <citation type="submission" date="2022-01" db="EMBL/GenBank/DDBJ databases">
        <authorList>
            <person name="Jo J.-H."/>
            <person name="Im W.-T."/>
        </authorList>
    </citation>
    <scope>NUCLEOTIDE SEQUENCE</scope>
    <source>
        <strain evidence="2">NA20</strain>
    </source>
</reference>
<gene>
    <name evidence="2" type="ORF">LZZ85_05625</name>
</gene>
<dbReference type="Proteomes" id="UP001165367">
    <property type="component" value="Unassembled WGS sequence"/>
</dbReference>